<keyword evidence="3" id="KW-0067">ATP-binding</keyword>
<dbReference type="InterPro" id="IPR003959">
    <property type="entry name" value="ATPase_AAA_core"/>
</dbReference>
<evidence type="ECO:0000256" key="2">
    <source>
        <dbReference type="ARBA" id="ARBA00022741"/>
    </source>
</evidence>
<dbReference type="Pfam" id="PF00004">
    <property type="entry name" value="AAA"/>
    <property type="match status" value="2"/>
</dbReference>
<proteinExistence type="inferred from homology"/>
<feature type="region of interest" description="Disordered" evidence="4">
    <location>
        <begin position="407"/>
        <end position="440"/>
    </location>
</feature>
<dbReference type="GO" id="GO:0005524">
    <property type="term" value="F:ATP binding"/>
    <property type="evidence" value="ECO:0007669"/>
    <property type="project" value="UniProtKB-KW"/>
</dbReference>
<dbReference type="SUPFAM" id="SSF52540">
    <property type="entry name" value="P-loop containing nucleoside triphosphate hydrolases"/>
    <property type="match status" value="2"/>
</dbReference>
<dbReference type="PANTHER" id="PTHR23078:SF3">
    <property type="entry name" value="VESICLE-FUSING ATPASE"/>
    <property type="match status" value="1"/>
</dbReference>
<dbReference type="FunFam" id="3.40.50.300:FF:000154">
    <property type="entry name" value="Vesicle-fusing ATPase 1"/>
    <property type="match status" value="1"/>
</dbReference>
<feature type="region of interest" description="Disordered" evidence="4">
    <location>
        <begin position="134"/>
        <end position="169"/>
    </location>
</feature>
<dbReference type="InterPro" id="IPR027417">
    <property type="entry name" value="P-loop_NTPase"/>
</dbReference>
<feature type="compositionally biased region" description="Polar residues" evidence="4">
    <location>
        <begin position="417"/>
        <end position="436"/>
    </location>
</feature>
<dbReference type="InterPro" id="IPR039812">
    <property type="entry name" value="Vesicle-fus_ATPase"/>
</dbReference>
<evidence type="ECO:0000313" key="7">
    <source>
        <dbReference type="Proteomes" id="UP001530293"/>
    </source>
</evidence>
<dbReference type="Gene3D" id="1.10.8.60">
    <property type="match status" value="1"/>
</dbReference>
<name>A0ABD3M011_9STRA</name>
<accession>A0ABD3M011</accession>
<dbReference type="AlphaFoldDB" id="A0ABD3M011"/>
<evidence type="ECO:0000256" key="3">
    <source>
        <dbReference type="ARBA" id="ARBA00022840"/>
    </source>
</evidence>
<dbReference type="SMART" id="SM00382">
    <property type="entry name" value="AAA"/>
    <property type="match status" value="2"/>
</dbReference>
<evidence type="ECO:0000256" key="1">
    <source>
        <dbReference type="ARBA" id="ARBA00006914"/>
    </source>
</evidence>
<dbReference type="Proteomes" id="UP001530293">
    <property type="component" value="Unassembled WGS sequence"/>
</dbReference>
<dbReference type="InterPro" id="IPR003593">
    <property type="entry name" value="AAA+_ATPase"/>
</dbReference>
<feature type="compositionally biased region" description="Low complexity" evidence="4">
    <location>
        <begin position="134"/>
        <end position="164"/>
    </location>
</feature>
<evidence type="ECO:0000256" key="4">
    <source>
        <dbReference type="SAM" id="MobiDB-lite"/>
    </source>
</evidence>
<feature type="region of interest" description="Disordered" evidence="4">
    <location>
        <begin position="292"/>
        <end position="338"/>
    </location>
</feature>
<evidence type="ECO:0000259" key="5">
    <source>
        <dbReference type="SMART" id="SM00382"/>
    </source>
</evidence>
<comment type="caution">
    <text evidence="6">The sequence shown here is derived from an EMBL/GenBank/DDBJ whole genome shotgun (WGS) entry which is preliminary data.</text>
</comment>
<comment type="similarity">
    <text evidence="1">Belongs to the AAA ATPase family.</text>
</comment>
<feature type="domain" description="AAA+ ATPase" evidence="5">
    <location>
        <begin position="484"/>
        <end position="632"/>
    </location>
</feature>
<reference evidence="6 7" key="1">
    <citation type="submission" date="2024-10" db="EMBL/GenBank/DDBJ databases">
        <title>Updated reference genomes for cyclostephanoid diatoms.</title>
        <authorList>
            <person name="Roberts W.R."/>
            <person name="Alverson A.J."/>
        </authorList>
    </citation>
    <scope>NUCLEOTIDE SEQUENCE [LARGE SCALE GENOMIC DNA]</scope>
    <source>
        <strain evidence="6 7">AJA232-27</strain>
    </source>
</reference>
<keyword evidence="2" id="KW-0547">Nucleotide-binding</keyword>
<evidence type="ECO:0000313" key="6">
    <source>
        <dbReference type="EMBL" id="KAL3757048.1"/>
    </source>
</evidence>
<feature type="domain" description="AAA+ ATPase" evidence="5">
    <location>
        <begin position="767"/>
        <end position="930"/>
    </location>
</feature>
<dbReference type="Gene3D" id="3.40.50.300">
    <property type="entry name" value="P-loop containing nucleotide triphosphate hydrolases"/>
    <property type="match status" value="2"/>
</dbReference>
<protein>
    <recommendedName>
        <fullName evidence="5">AAA+ ATPase domain-containing protein</fullName>
    </recommendedName>
</protein>
<sequence length="1013" mass="106978">MPSRSRSLLLSVVTVAVVQLQLLLLLLLWKNGGVTSFYLSPTVSSPRSSIVTTTSASASAISRTTTRRNASAASFTNNNPTIHESTFAEGGLLGQTLILDNYILPTSHPLHSLLRATSEACSFEDAIARTSSTTSSTSSSIEIDTNNSSNSASAMAAGSSSISGDDVRSSGQVNAHESFRYEWGTWLSSEKLLEITDALGEMRLISGGLDTTIPTTTVTTQDEIEGDSVTTDDGKEKGKRIRIAGGKFWDIILHDLPREARFQHKWPEGSWSIIQPLTGLVEVAQLRGPGRDGYYTKMRPRDIRGGGDGSGALGSGGGGGSDGMGQREEVVSSSGNKPYSTAGEGCVKYLGGPLRSYTGKAMRSAILEVTVRPPIDVNIDAAGVIEELPWDSVEDVFARVVIVQSTPEEDIEEEKSGTASDTSNQSHEGNPTSSIPSAAGGLNKKLGMEFENVGGLDAQLDDIARRVLASRANPAVARRLGVSHVRGILLSGPPGCGKTLLARELSRILGAREPQIVNGPEILDKFIGEAERRVRELFLPAEREYAEVGDASALHLIILDEMDSIARKRGSMTSDTTGVRDSVVNQLLAKIDGVKSLPNILIVGLTNRPELLDPALLRPGRLEVQLRVELPDRKGRRDILAIHTRSMRQENALSEDAIELLDNLGEDGMGARTEHFSGAELAGLVRSAASFALARAVESGQGIGDSGVLVAADLKRALKEVRPALGTQDEVLKLRYPFGISDCSSSMKRIMRDLARFTAPIKSSTPRLYSLLLVGAGGTITSGGAGVTALASNAAAESSMSGHADFVRFITALDILTAEGGGGDEARAAALAERFSEAREMSNSLLVLDDIDQIVAGTGTGGYSSVMLSTLRALIRTPPPSGDVAVAGGQSKASLTGKTLHIIATTSRSDAACSILNEIFDETIVVPLLSDVDSVQKLLRDCLPSQAEDVGALSRALIGRLGKVGCKTALRLAERAIFTAGMQGGTSQISVLESILDDLAGDEALAAKVCELI</sequence>
<feature type="compositionally biased region" description="Gly residues" evidence="4">
    <location>
        <begin position="306"/>
        <end position="323"/>
    </location>
</feature>
<dbReference type="EMBL" id="JALLBG020000273">
    <property type="protein sequence ID" value="KAL3757048.1"/>
    <property type="molecule type" value="Genomic_DNA"/>
</dbReference>
<dbReference type="PANTHER" id="PTHR23078">
    <property type="entry name" value="VESICULAR-FUSION PROTEIN NSF"/>
    <property type="match status" value="1"/>
</dbReference>
<organism evidence="6 7">
    <name type="scientific">Discostella pseudostelligera</name>
    <dbReference type="NCBI Taxonomy" id="259834"/>
    <lineage>
        <taxon>Eukaryota</taxon>
        <taxon>Sar</taxon>
        <taxon>Stramenopiles</taxon>
        <taxon>Ochrophyta</taxon>
        <taxon>Bacillariophyta</taxon>
        <taxon>Coscinodiscophyceae</taxon>
        <taxon>Thalassiosirophycidae</taxon>
        <taxon>Stephanodiscales</taxon>
        <taxon>Stephanodiscaceae</taxon>
        <taxon>Discostella</taxon>
    </lineage>
</organism>
<gene>
    <name evidence="6" type="ORF">ACHAWU_002887</name>
</gene>
<keyword evidence="7" id="KW-1185">Reference proteome</keyword>